<proteinExistence type="predicted"/>
<dbReference type="Proteomes" id="UP000694892">
    <property type="component" value="Chromosome 7S"/>
</dbReference>
<organism evidence="2 3">
    <name type="scientific">Xenopus laevis</name>
    <name type="common">African clawed frog</name>
    <dbReference type="NCBI Taxonomy" id="8355"/>
    <lineage>
        <taxon>Eukaryota</taxon>
        <taxon>Metazoa</taxon>
        <taxon>Chordata</taxon>
        <taxon>Craniata</taxon>
        <taxon>Vertebrata</taxon>
        <taxon>Euteleostomi</taxon>
        <taxon>Amphibia</taxon>
        <taxon>Batrachia</taxon>
        <taxon>Anura</taxon>
        <taxon>Pipoidea</taxon>
        <taxon>Pipidae</taxon>
        <taxon>Xenopodinae</taxon>
        <taxon>Xenopus</taxon>
        <taxon>Xenopus</taxon>
    </lineage>
</organism>
<gene>
    <name evidence="2" type="ORF">XELAEV_18037042mg</name>
</gene>
<feature type="compositionally biased region" description="Polar residues" evidence="1">
    <location>
        <begin position="33"/>
        <end position="45"/>
    </location>
</feature>
<feature type="region of interest" description="Disordered" evidence="1">
    <location>
        <begin position="14"/>
        <end position="79"/>
    </location>
</feature>
<dbReference type="AlphaFoldDB" id="A0A974CBT8"/>
<sequence>MLAEPIASLEEKLAALPDVPESEEAQEAETSSGDGTASKTLSLLSSGGEIAPKEHQVLEAQEGRSTPKPMQGAEQEAPAPPPYRQVIQEVLPVSAAGVRSPQQSLGAESVSGWEGELAEAEPDGATQAPLFHLPHSLWAPEKISKEEERNFWVLPGKADPDIFCRVSRIQRVINFRVFRLWGYYMPYSRSQKG</sequence>
<reference evidence="3" key="1">
    <citation type="journal article" date="2016" name="Nature">
        <title>Genome evolution in the allotetraploid frog Xenopus laevis.</title>
        <authorList>
            <person name="Session A.M."/>
            <person name="Uno Y."/>
            <person name="Kwon T."/>
            <person name="Chapman J.A."/>
            <person name="Toyoda A."/>
            <person name="Takahashi S."/>
            <person name="Fukui A."/>
            <person name="Hikosaka A."/>
            <person name="Suzuki A."/>
            <person name="Kondo M."/>
            <person name="van Heeringen S.J."/>
            <person name="Quigley I."/>
            <person name="Heinz S."/>
            <person name="Ogino H."/>
            <person name="Ochi H."/>
            <person name="Hellsten U."/>
            <person name="Lyons J.B."/>
            <person name="Simakov O."/>
            <person name="Putnam N."/>
            <person name="Stites J."/>
            <person name="Kuroki Y."/>
            <person name="Tanaka T."/>
            <person name="Michiue T."/>
            <person name="Watanabe M."/>
            <person name="Bogdanovic O."/>
            <person name="Lister R."/>
            <person name="Georgiou G."/>
            <person name="Paranjpe S.S."/>
            <person name="van Kruijsbergen I."/>
            <person name="Shu S."/>
            <person name="Carlson J."/>
            <person name="Kinoshita T."/>
            <person name="Ohta Y."/>
            <person name="Mawaribuchi S."/>
            <person name="Jenkins J."/>
            <person name="Grimwood J."/>
            <person name="Schmutz J."/>
            <person name="Mitros T."/>
            <person name="Mozaffari S.V."/>
            <person name="Suzuki Y."/>
            <person name="Haramoto Y."/>
            <person name="Yamamoto T.S."/>
            <person name="Takagi C."/>
            <person name="Heald R."/>
            <person name="Miller K."/>
            <person name="Haudenschild C."/>
            <person name="Kitzman J."/>
            <person name="Nakayama T."/>
            <person name="Izutsu Y."/>
            <person name="Robert J."/>
            <person name="Fortriede J."/>
            <person name="Burns K."/>
            <person name="Lotay V."/>
            <person name="Karimi K."/>
            <person name="Yasuoka Y."/>
            <person name="Dichmann D.S."/>
            <person name="Flajnik M.F."/>
            <person name="Houston D.W."/>
            <person name="Shendure J."/>
            <person name="DuPasquier L."/>
            <person name="Vize P.D."/>
            <person name="Zorn A.M."/>
            <person name="Ito M."/>
            <person name="Marcotte E.M."/>
            <person name="Wallingford J.B."/>
            <person name="Ito Y."/>
            <person name="Asashima M."/>
            <person name="Ueno N."/>
            <person name="Matsuda Y."/>
            <person name="Veenstra G.J."/>
            <person name="Fujiyama A."/>
            <person name="Harland R.M."/>
            <person name="Taira M."/>
            <person name="Rokhsar D.S."/>
        </authorList>
    </citation>
    <scope>NUCLEOTIDE SEQUENCE [LARGE SCALE GENOMIC DNA]</scope>
    <source>
        <strain evidence="3">J</strain>
    </source>
</reference>
<name>A0A974CBT8_XENLA</name>
<evidence type="ECO:0000313" key="3">
    <source>
        <dbReference type="Proteomes" id="UP000694892"/>
    </source>
</evidence>
<evidence type="ECO:0000256" key="1">
    <source>
        <dbReference type="SAM" id="MobiDB-lite"/>
    </source>
</evidence>
<accession>A0A974CBT8</accession>
<protein>
    <submittedName>
        <fullName evidence="2">Uncharacterized protein</fullName>
    </submittedName>
</protein>
<dbReference type="EMBL" id="CM004479">
    <property type="protein sequence ID" value="OCT70121.1"/>
    <property type="molecule type" value="Genomic_DNA"/>
</dbReference>
<evidence type="ECO:0000313" key="2">
    <source>
        <dbReference type="EMBL" id="OCT70121.1"/>
    </source>
</evidence>